<protein>
    <submittedName>
        <fullName evidence="1">Uncharacterized protein</fullName>
    </submittedName>
</protein>
<organism evidence="1">
    <name type="scientific">viral metagenome</name>
    <dbReference type="NCBI Taxonomy" id="1070528"/>
    <lineage>
        <taxon>unclassified sequences</taxon>
        <taxon>metagenomes</taxon>
        <taxon>organismal metagenomes</taxon>
    </lineage>
</organism>
<dbReference type="EMBL" id="MN738882">
    <property type="protein sequence ID" value="QHT29789.1"/>
    <property type="molecule type" value="Genomic_DNA"/>
</dbReference>
<sequence>MASTRSKNTPGNYALEQSCLSNARHYETYVGYNFHEQTCYAGQGLLPGRYPLQLFRDNCDVESELLGIGSTNLVTPRDPQYTGPQGQPPIRGLPVASIVPAPAKPILPEPLAVSTNQRYHA</sequence>
<reference evidence="1" key="1">
    <citation type="journal article" date="2020" name="Nature">
        <title>Giant virus diversity and host interactions through global metagenomics.</title>
        <authorList>
            <person name="Schulz F."/>
            <person name="Roux S."/>
            <person name="Paez-Espino D."/>
            <person name="Jungbluth S."/>
            <person name="Walsh D.A."/>
            <person name="Denef V.J."/>
            <person name="McMahon K.D."/>
            <person name="Konstantinidis K.T."/>
            <person name="Eloe-Fadrosh E.A."/>
            <person name="Kyrpides N.C."/>
            <person name="Woyke T."/>
        </authorList>
    </citation>
    <scope>NUCLEOTIDE SEQUENCE</scope>
    <source>
        <strain evidence="1">GVMAG-M-3300009068-24</strain>
    </source>
</reference>
<dbReference type="AlphaFoldDB" id="A0A6C0ENA3"/>
<evidence type="ECO:0000313" key="1">
    <source>
        <dbReference type="EMBL" id="QHT29789.1"/>
    </source>
</evidence>
<name>A0A6C0ENA3_9ZZZZ</name>
<accession>A0A6C0ENA3</accession>
<proteinExistence type="predicted"/>